<organism evidence="10">
    <name type="scientific">marine sediment metagenome</name>
    <dbReference type="NCBI Taxonomy" id="412755"/>
    <lineage>
        <taxon>unclassified sequences</taxon>
        <taxon>metagenomes</taxon>
        <taxon>ecological metagenomes</taxon>
    </lineage>
</organism>
<keyword evidence="7" id="KW-0274">FAD</keyword>
<dbReference type="PANTHER" id="PTHR42716">
    <property type="entry name" value="L-ASPARTATE OXIDASE"/>
    <property type="match status" value="1"/>
</dbReference>
<evidence type="ECO:0000256" key="7">
    <source>
        <dbReference type="ARBA" id="ARBA00022827"/>
    </source>
</evidence>
<proteinExistence type="inferred from homology"/>
<sequence>MLTKSSIDECNTRYAQGGIAAPIGEGDSAQLHLEDTLRAGAGLVDSEAARILTEDAADRIADLVGFGVPFDTLDGEITLGREGAHSLPRILHAGGDATGAHIEITLSSVAKLSRITILEHCLAASLRVVDGAIEGVDALDCRTNTRLDFACRILILATGGAGQLYKVSTNPTVATGDGAALAYRAGAEVMDMEFFQFHPTALRMPGVQPFLISEAVRGEGAFLR</sequence>
<dbReference type="EMBL" id="BARS01053652">
    <property type="protein sequence ID" value="GAG52864.1"/>
    <property type="molecule type" value="Genomic_DNA"/>
</dbReference>
<accession>X0YAL6</accession>
<comment type="cofactor">
    <cofactor evidence="1">
        <name>FAD</name>
        <dbReference type="ChEBI" id="CHEBI:57692"/>
    </cofactor>
</comment>
<evidence type="ECO:0000313" key="10">
    <source>
        <dbReference type="EMBL" id="GAG52864.1"/>
    </source>
</evidence>
<dbReference type="PANTHER" id="PTHR42716:SF2">
    <property type="entry name" value="L-ASPARTATE OXIDASE, CHLOROPLASTIC"/>
    <property type="match status" value="1"/>
</dbReference>
<evidence type="ECO:0000259" key="9">
    <source>
        <dbReference type="Pfam" id="PF00890"/>
    </source>
</evidence>
<protein>
    <recommendedName>
        <fullName evidence="4">L-aspartate oxidase</fullName>
        <ecNumber evidence="4">1.4.3.16</ecNumber>
    </recommendedName>
</protein>
<keyword evidence="5" id="KW-0285">Flavoprotein</keyword>
<dbReference type="Pfam" id="PF00890">
    <property type="entry name" value="FAD_binding_2"/>
    <property type="match status" value="1"/>
</dbReference>
<evidence type="ECO:0000256" key="4">
    <source>
        <dbReference type="ARBA" id="ARBA00012173"/>
    </source>
</evidence>
<evidence type="ECO:0000256" key="6">
    <source>
        <dbReference type="ARBA" id="ARBA00022642"/>
    </source>
</evidence>
<dbReference type="InterPro" id="IPR003953">
    <property type="entry name" value="FAD-dep_OxRdtase_2_FAD-bd"/>
</dbReference>
<dbReference type="GO" id="GO:0034628">
    <property type="term" value="P:'de novo' NAD+ biosynthetic process from L-aspartate"/>
    <property type="evidence" value="ECO:0007669"/>
    <property type="project" value="TreeGrafter"/>
</dbReference>
<dbReference type="InterPro" id="IPR036188">
    <property type="entry name" value="FAD/NAD-bd_sf"/>
</dbReference>
<dbReference type="SUPFAM" id="SSF51905">
    <property type="entry name" value="FAD/NAD(P)-binding domain"/>
    <property type="match status" value="1"/>
</dbReference>
<dbReference type="AlphaFoldDB" id="X0YAL6"/>
<feature type="non-terminal residue" evidence="10">
    <location>
        <position position="224"/>
    </location>
</feature>
<comment type="pathway">
    <text evidence="2">Cofactor biosynthesis; NAD(+) biosynthesis; iminoaspartate from L-aspartate (oxidase route): step 1/1.</text>
</comment>
<feature type="domain" description="FAD-dependent oxidoreductase 2 FAD-binding" evidence="9">
    <location>
        <begin position="8"/>
        <end position="223"/>
    </location>
</feature>
<dbReference type="Gene3D" id="3.50.50.60">
    <property type="entry name" value="FAD/NAD(P)-binding domain"/>
    <property type="match status" value="1"/>
</dbReference>
<evidence type="ECO:0000256" key="1">
    <source>
        <dbReference type="ARBA" id="ARBA00001974"/>
    </source>
</evidence>
<reference evidence="10" key="1">
    <citation type="journal article" date="2014" name="Front. Microbiol.">
        <title>High frequency of phylogenetically diverse reductive dehalogenase-homologous genes in deep subseafloor sedimentary metagenomes.</title>
        <authorList>
            <person name="Kawai M."/>
            <person name="Futagami T."/>
            <person name="Toyoda A."/>
            <person name="Takaki Y."/>
            <person name="Nishi S."/>
            <person name="Hori S."/>
            <person name="Arai W."/>
            <person name="Tsubouchi T."/>
            <person name="Morono Y."/>
            <person name="Uchiyama I."/>
            <person name="Ito T."/>
            <person name="Fujiyama A."/>
            <person name="Inagaki F."/>
            <person name="Takami H."/>
        </authorList>
    </citation>
    <scope>NUCLEOTIDE SEQUENCE</scope>
    <source>
        <strain evidence="10">Expedition CK06-06</strain>
    </source>
</reference>
<dbReference type="GO" id="GO:0008734">
    <property type="term" value="F:L-aspartate oxidase activity"/>
    <property type="evidence" value="ECO:0007669"/>
    <property type="project" value="UniProtKB-EC"/>
</dbReference>
<dbReference type="UniPathway" id="UPA00253">
    <property type="reaction ID" value="UER00326"/>
</dbReference>
<dbReference type="InterPro" id="IPR027477">
    <property type="entry name" value="Succ_DH/fumarate_Rdtase_cat_sf"/>
</dbReference>
<dbReference type="InterPro" id="IPR005288">
    <property type="entry name" value="NadB"/>
</dbReference>
<dbReference type="Gene3D" id="3.90.700.10">
    <property type="entry name" value="Succinate dehydrogenase/fumarate reductase flavoprotein, catalytic domain"/>
    <property type="match status" value="1"/>
</dbReference>
<evidence type="ECO:0000256" key="5">
    <source>
        <dbReference type="ARBA" id="ARBA00022630"/>
    </source>
</evidence>
<keyword evidence="8" id="KW-0560">Oxidoreductase</keyword>
<evidence type="ECO:0000256" key="3">
    <source>
        <dbReference type="ARBA" id="ARBA00008562"/>
    </source>
</evidence>
<comment type="caution">
    <text evidence="10">The sequence shown here is derived from an EMBL/GenBank/DDBJ whole genome shotgun (WGS) entry which is preliminary data.</text>
</comment>
<name>X0YAL6_9ZZZZ</name>
<comment type="similarity">
    <text evidence="3">Belongs to the FAD-dependent oxidoreductase 2 family. NadB subfamily.</text>
</comment>
<keyword evidence="6" id="KW-0662">Pyridine nucleotide biosynthesis</keyword>
<evidence type="ECO:0000256" key="2">
    <source>
        <dbReference type="ARBA" id="ARBA00004950"/>
    </source>
</evidence>
<evidence type="ECO:0000256" key="8">
    <source>
        <dbReference type="ARBA" id="ARBA00023002"/>
    </source>
</evidence>
<gene>
    <name evidence="10" type="ORF">S01H1_79567</name>
</gene>
<dbReference type="EC" id="1.4.3.16" evidence="4"/>